<keyword evidence="3" id="KW-1185">Reference proteome</keyword>
<dbReference type="PANTHER" id="PTHR18964">
    <property type="entry name" value="ROK (REPRESSOR, ORF, KINASE) FAMILY"/>
    <property type="match status" value="1"/>
</dbReference>
<dbReference type="SUPFAM" id="SSF46785">
    <property type="entry name" value="Winged helix' DNA-binding domain"/>
    <property type="match status" value="1"/>
</dbReference>
<name>A0A4R6A7R8_9RHOB</name>
<dbReference type="AlphaFoldDB" id="A0A4R6A7R8"/>
<dbReference type="RefSeq" id="WP_133397158.1">
    <property type="nucleotide sequence ID" value="NZ_SNAA01000012.1"/>
</dbReference>
<dbReference type="EMBL" id="SNAA01000012">
    <property type="protein sequence ID" value="TDL78248.1"/>
    <property type="molecule type" value="Genomic_DNA"/>
</dbReference>
<comment type="similarity">
    <text evidence="1">Belongs to the ROK (NagC/XylR) family.</text>
</comment>
<accession>A0A4R6A7R8</accession>
<evidence type="ECO:0000313" key="3">
    <source>
        <dbReference type="Proteomes" id="UP000295701"/>
    </source>
</evidence>
<reference evidence="2 3" key="1">
    <citation type="submission" date="2019-03" db="EMBL/GenBank/DDBJ databases">
        <title>Primorskyibacter sp. SS33 isolated from sediments.</title>
        <authorList>
            <person name="Xunke S."/>
        </authorList>
    </citation>
    <scope>NUCLEOTIDE SEQUENCE [LARGE SCALE GENOMIC DNA]</scope>
    <source>
        <strain evidence="2 3">SS33</strain>
    </source>
</reference>
<proteinExistence type="inferred from homology"/>
<dbReference type="Pfam" id="PF13412">
    <property type="entry name" value="HTH_24"/>
    <property type="match status" value="1"/>
</dbReference>
<dbReference type="Gene3D" id="3.30.420.40">
    <property type="match status" value="2"/>
</dbReference>
<organism evidence="2 3">
    <name type="scientific">Palleronia sediminis</name>
    <dbReference type="NCBI Taxonomy" id="2547833"/>
    <lineage>
        <taxon>Bacteria</taxon>
        <taxon>Pseudomonadati</taxon>
        <taxon>Pseudomonadota</taxon>
        <taxon>Alphaproteobacteria</taxon>
        <taxon>Rhodobacterales</taxon>
        <taxon>Roseobacteraceae</taxon>
        <taxon>Palleronia</taxon>
    </lineage>
</organism>
<dbReference type="InterPro" id="IPR036390">
    <property type="entry name" value="WH_DNA-bd_sf"/>
</dbReference>
<gene>
    <name evidence="2" type="ORF">E2L08_11105</name>
</gene>
<evidence type="ECO:0000256" key="1">
    <source>
        <dbReference type="ARBA" id="ARBA00006479"/>
    </source>
</evidence>
<evidence type="ECO:0000313" key="2">
    <source>
        <dbReference type="EMBL" id="TDL78248.1"/>
    </source>
</evidence>
<dbReference type="PANTHER" id="PTHR18964:SF149">
    <property type="entry name" value="BIFUNCTIONAL UDP-N-ACETYLGLUCOSAMINE 2-EPIMERASE_N-ACETYLMANNOSAMINE KINASE"/>
    <property type="match status" value="1"/>
</dbReference>
<dbReference type="Pfam" id="PF00480">
    <property type="entry name" value="ROK"/>
    <property type="match status" value="1"/>
</dbReference>
<dbReference type="Proteomes" id="UP000295701">
    <property type="component" value="Unassembled WGS sequence"/>
</dbReference>
<sequence length="383" mass="39785">MIQTGDHHRRLLWALSEAGQASRTELAIAAGLSKAAVTTATRELMDFGLIAEVETVRRTGRPSTLLALREGAVWFAGLSLRPGRGRMVLCDITGRIAARRDLPGRTDPDEICAAMAGDLDALLAGSGIDRAAVYGMGISISGVVNAEQDTCIRSTLMGWSDVPLGRMASAALGLPVLVENDANALAIHEKLFGGFGARSFALVDVADGIGGALLIGRQLFRGAEGGAGEIAHITVAPGGEPCICGKRGCLDTVASLRAMAAAARGLGLDGTTPADLERAAAQGDERAVAILHGAGEALGLALAHLIQIVNPERVVLRMEAETTEGLFAMAMMQSIDANVLPQMRRRTQIDIGPKRDGAHAAGAASVAAHRLLLTPDTTERKSA</sequence>
<dbReference type="InterPro" id="IPR036388">
    <property type="entry name" value="WH-like_DNA-bd_sf"/>
</dbReference>
<comment type="caution">
    <text evidence="2">The sequence shown here is derived from an EMBL/GenBank/DDBJ whole genome shotgun (WGS) entry which is preliminary data.</text>
</comment>
<dbReference type="OrthoDB" id="9810372at2"/>
<dbReference type="InterPro" id="IPR043129">
    <property type="entry name" value="ATPase_NBD"/>
</dbReference>
<dbReference type="InterPro" id="IPR000600">
    <property type="entry name" value="ROK"/>
</dbReference>
<dbReference type="SUPFAM" id="SSF53067">
    <property type="entry name" value="Actin-like ATPase domain"/>
    <property type="match status" value="1"/>
</dbReference>
<protein>
    <submittedName>
        <fullName evidence="2">ROK family transcriptional regulator</fullName>
    </submittedName>
</protein>
<dbReference type="Gene3D" id="1.10.10.10">
    <property type="entry name" value="Winged helix-like DNA-binding domain superfamily/Winged helix DNA-binding domain"/>
    <property type="match status" value="1"/>
</dbReference>